<comment type="caution">
    <text evidence="1">The sequence shown here is derived from an EMBL/GenBank/DDBJ whole genome shotgun (WGS) entry which is preliminary data.</text>
</comment>
<sequence length="100" mass="11134">MPDRAARRQNRPRDLGRQADRWVGCRPLARELADNATAVATSLAVRVPDEHGRCRCCTRPGTGYRVASLALLARDIRARVTARWLMVVNDAATGHEGEKR</sequence>
<dbReference type="EMBL" id="BAABJO010000009">
    <property type="protein sequence ID" value="GAA5120587.1"/>
    <property type="molecule type" value="Genomic_DNA"/>
</dbReference>
<accession>A0ABP9NLB0</accession>
<organism evidence="1 2">
    <name type="scientific">Pseudonocardia adelaidensis</name>
    <dbReference type="NCBI Taxonomy" id="648754"/>
    <lineage>
        <taxon>Bacteria</taxon>
        <taxon>Bacillati</taxon>
        <taxon>Actinomycetota</taxon>
        <taxon>Actinomycetes</taxon>
        <taxon>Pseudonocardiales</taxon>
        <taxon>Pseudonocardiaceae</taxon>
        <taxon>Pseudonocardia</taxon>
    </lineage>
</organism>
<protein>
    <submittedName>
        <fullName evidence="1">Uncharacterized protein</fullName>
    </submittedName>
</protein>
<gene>
    <name evidence="1" type="ORF">GCM10023320_28080</name>
</gene>
<reference evidence="2" key="1">
    <citation type="journal article" date="2019" name="Int. J. Syst. Evol. Microbiol.">
        <title>The Global Catalogue of Microorganisms (GCM) 10K type strain sequencing project: providing services to taxonomists for standard genome sequencing and annotation.</title>
        <authorList>
            <consortium name="The Broad Institute Genomics Platform"/>
            <consortium name="The Broad Institute Genome Sequencing Center for Infectious Disease"/>
            <person name="Wu L."/>
            <person name="Ma J."/>
        </authorList>
    </citation>
    <scope>NUCLEOTIDE SEQUENCE [LARGE SCALE GENOMIC DNA]</scope>
    <source>
        <strain evidence="2">JCM 18302</strain>
    </source>
</reference>
<evidence type="ECO:0000313" key="1">
    <source>
        <dbReference type="EMBL" id="GAA5120587.1"/>
    </source>
</evidence>
<dbReference type="Proteomes" id="UP001500804">
    <property type="component" value="Unassembled WGS sequence"/>
</dbReference>
<keyword evidence="2" id="KW-1185">Reference proteome</keyword>
<proteinExistence type="predicted"/>
<name>A0ABP9NLB0_9PSEU</name>
<evidence type="ECO:0000313" key="2">
    <source>
        <dbReference type="Proteomes" id="UP001500804"/>
    </source>
</evidence>